<keyword evidence="4" id="KW-0963">Cytoplasm</keyword>
<protein>
    <recommendedName>
        <fullName evidence="4">dTTP/UTP pyrophosphatase</fullName>
        <shortName evidence="4">dTTPase/UTPase</shortName>
        <ecNumber evidence="4">3.6.1.9</ecNumber>
    </recommendedName>
    <alternativeName>
        <fullName evidence="4">Nucleoside triphosphate pyrophosphatase</fullName>
    </alternativeName>
    <alternativeName>
        <fullName evidence="4">Nucleotide pyrophosphatase</fullName>
        <shortName evidence="4">Nucleotide PPase</shortName>
    </alternativeName>
</protein>
<dbReference type="HAMAP" id="MF_00528">
    <property type="entry name" value="Maf"/>
    <property type="match status" value="1"/>
</dbReference>
<dbReference type="InterPro" id="IPR029001">
    <property type="entry name" value="ITPase-like_fam"/>
</dbReference>
<dbReference type="PANTHER" id="PTHR43213">
    <property type="entry name" value="BIFUNCTIONAL DTTP/UTP PYROPHOSPHATASE/METHYLTRANSFERASE PROTEIN-RELATED"/>
    <property type="match status" value="1"/>
</dbReference>
<dbReference type="CDD" id="cd00555">
    <property type="entry name" value="Maf"/>
    <property type="match status" value="1"/>
</dbReference>
<comment type="catalytic activity">
    <reaction evidence="4">
        <text>dTTP + H2O = dTMP + diphosphate + H(+)</text>
        <dbReference type="Rhea" id="RHEA:28534"/>
        <dbReference type="ChEBI" id="CHEBI:15377"/>
        <dbReference type="ChEBI" id="CHEBI:15378"/>
        <dbReference type="ChEBI" id="CHEBI:33019"/>
        <dbReference type="ChEBI" id="CHEBI:37568"/>
        <dbReference type="ChEBI" id="CHEBI:63528"/>
        <dbReference type="EC" id="3.6.1.9"/>
    </reaction>
</comment>
<reference evidence="5 6" key="1">
    <citation type="submission" date="2015-07" db="EMBL/GenBank/DDBJ databases">
        <title>Isolation and Genomic Characterization of a Novel Halophilic Metal-Reducing Deltaproteobacterium from the Deep Subsurface.</title>
        <authorList>
            <person name="Badalamenti J.P."/>
            <person name="Summers Z.M."/>
            <person name="Gralnick J.A."/>
            <person name="Bond D.R."/>
        </authorList>
    </citation>
    <scope>NUCLEOTIDE SEQUENCE [LARGE SCALE GENOMIC DNA]</scope>
    <source>
        <strain evidence="5 6">WTL</strain>
    </source>
</reference>
<evidence type="ECO:0000256" key="1">
    <source>
        <dbReference type="ARBA" id="ARBA00001968"/>
    </source>
</evidence>
<dbReference type="KEGG" id="des:DSOUD_0725"/>
<dbReference type="GO" id="GO:0005737">
    <property type="term" value="C:cytoplasm"/>
    <property type="evidence" value="ECO:0007669"/>
    <property type="project" value="UniProtKB-SubCell"/>
</dbReference>
<name>A0A0M3QF60_9BACT</name>
<dbReference type="PANTHER" id="PTHR43213:SF5">
    <property type="entry name" value="BIFUNCTIONAL DTTP_UTP PYROPHOSPHATASE_METHYLTRANSFERASE PROTEIN-RELATED"/>
    <property type="match status" value="1"/>
</dbReference>
<evidence type="ECO:0000256" key="2">
    <source>
        <dbReference type="ARBA" id="ARBA00022801"/>
    </source>
</evidence>
<dbReference type="GO" id="GO:0009117">
    <property type="term" value="P:nucleotide metabolic process"/>
    <property type="evidence" value="ECO:0007669"/>
    <property type="project" value="UniProtKB-KW"/>
</dbReference>
<dbReference type="STRING" id="1603606.DSOUD_0725"/>
<comment type="caution">
    <text evidence="4">Lacks conserved residue(s) required for the propagation of feature annotation.</text>
</comment>
<comment type="similarity">
    <text evidence="4">Belongs to the Maf family. YhdE subfamily.</text>
</comment>
<comment type="function">
    <text evidence="4">Nucleoside triphosphate pyrophosphatase that hydrolyzes dTTP and UTP. May have a dual role in cell division arrest and in preventing the incorporation of modified nucleotides into cellular nucleic acids.</text>
</comment>
<dbReference type="EMBL" id="CP010802">
    <property type="protein sequence ID" value="ALC15513.1"/>
    <property type="molecule type" value="Genomic_DNA"/>
</dbReference>
<dbReference type="EC" id="3.6.1.9" evidence="4"/>
<feature type="site" description="Important for substrate specificity" evidence="4">
    <location>
        <position position="83"/>
    </location>
</feature>
<dbReference type="GO" id="GO:0036218">
    <property type="term" value="F:dTTP diphosphatase activity"/>
    <property type="evidence" value="ECO:0007669"/>
    <property type="project" value="RHEA"/>
</dbReference>
<dbReference type="Gene3D" id="3.90.950.10">
    <property type="match status" value="1"/>
</dbReference>
<feature type="site" description="Important for substrate specificity" evidence="4">
    <location>
        <position position="167"/>
    </location>
</feature>
<sequence>MNPHSADTAGGAPLLVLASASPRRRELLASVGLHFSVVASDAPEEEIPGETPQEHVVRLSKDKARQVAGRPEVSGRWFIGSDTIVLRDETILGKPKDAEEAAAMLASLSGRSHRVLSGYAVFDRQTGSTVAGAVSTLVRFKELTESEIAGYIATGEPFDKAGSYAIQGIGVFMVLSIKGSYTNVVGLPLCEVIEVLERLGAVRLFA</sequence>
<dbReference type="GO" id="GO:0036221">
    <property type="term" value="F:UTP diphosphatase activity"/>
    <property type="evidence" value="ECO:0007669"/>
    <property type="project" value="RHEA"/>
</dbReference>
<dbReference type="Pfam" id="PF02545">
    <property type="entry name" value="Maf"/>
    <property type="match status" value="1"/>
</dbReference>
<evidence type="ECO:0000256" key="3">
    <source>
        <dbReference type="ARBA" id="ARBA00023080"/>
    </source>
</evidence>
<comment type="cofactor">
    <cofactor evidence="1 4">
        <name>a divalent metal cation</name>
        <dbReference type="ChEBI" id="CHEBI:60240"/>
    </cofactor>
</comment>
<evidence type="ECO:0000256" key="4">
    <source>
        <dbReference type="HAMAP-Rule" id="MF_00528"/>
    </source>
</evidence>
<dbReference type="RefSeq" id="WP_053549712.1">
    <property type="nucleotide sequence ID" value="NZ_CP010802.1"/>
</dbReference>
<dbReference type="PIRSF" id="PIRSF006305">
    <property type="entry name" value="Maf"/>
    <property type="match status" value="1"/>
</dbReference>
<feature type="site" description="Important for substrate specificity" evidence="4">
    <location>
        <position position="23"/>
    </location>
</feature>
<comment type="subcellular location">
    <subcellularLocation>
        <location evidence="4">Cytoplasm</location>
    </subcellularLocation>
</comment>
<keyword evidence="2 4" id="KW-0378">Hydrolase</keyword>
<gene>
    <name evidence="5" type="primary">maf</name>
    <name evidence="5" type="ORF">DSOUD_0725</name>
</gene>
<dbReference type="NCBIfam" id="TIGR00172">
    <property type="entry name" value="maf"/>
    <property type="match status" value="1"/>
</dbReference>
<dbReference type="OrthoDB" id="9807767at2"/>
<comment type="catalytic activity">
    <reaction evidence="4">
        <text>UTP + H2O = UMP + diphosphate + H(+)</text>
        <dbReference type="Rhea" id="RHEA:29395"/>
        <dbReference type="ChEBI" id="CHEBI:15377"/>
        <dbReference type="ChEBI" id="CHEBI:15378"/>
        <dbReference type="ChEBI" id="CHEBI:33019"/>
        <dbReference type="ChEBI" id="CHEBI:46398"/>
        <dbReference type="ChEBI" id="CHEBI:57865"/>
        <dbReference type="EC" id="3.6.1.9"/>
    </reaction>
</comment>
<organism evidence="5 6">
    <name type="scientific">Desulfuromonas soudanensis</name>
    <dbReference type="NCBI Taxonomy" id="1603606"/>
    <lineage>
        <taxon>Bacteria</taxon>
        <taxon>Pseudomonadati</taxon>
        <taxon>Thermodesulfobacteriota</taxon>
        <taxon>Desulfuromonadia</taxon>
        <taxon>Desulfuromonadales</taxon>
        <taxon>Desulfuromonadaceae</taxon>
        <taxon>Desulfuromonas</taxon>
    </lineage>
</organism>
<dbReference type="AlphaFoldDB" id="A0A0M3QF60"/>
<dbReference type="SUPFAM" id="SSF52972">
    <property type="entry name" value="ITPase-like"/>
    <property type="match status" value="1"/>
</dbReference>
<dbReference type="PATRIC" id="fig|1603606.3.peg.792"/>
<dbReference type="InterPro" id="IPR003697">
    <property type="entry name" value="Maf-like"/>
</dbReference>
<keyword evidence="6" id="KW-1185">Reference proteome</keyword>
<evidence type="ECO:0000313" key="6">
    <source>
        <dbReference type="Proteomes" id="UP000057158"/>
    </source>
</evidence>
<evidence type="ECO:0000313" key="5">
    <source>
        <dbReference type="EMBL" id="ALC15513.1"/>
    </source>
</evidence>
<proteinExistence type="inferred from homology"/>
<keyword evidence="3 4" id="KW-0546">Nucleotide metabolism</keyword>
<accession>A0A0M3QF60</accession>
<feature type="active site" description="Proton acceptor" evidence="4">
    <location>
        <position position="82"/>
    </location>
</feature>
<dbReference type="Proteomes" id="UP000057158">
    <property type="component" value="Chromosome"/>
</dbReference>